<feature type="domain" description="Tyrosine-protein phosphatase" evidence="11">
    <location>
        <begin position="447"/>
        <end position="702"/>
    </location>
</feature>
<dbReference type="CDD" id="cd12087">
    <property type="entry name" value="TM_EGFR-like"/>
    <property type="match status" value="1"/>
</dbReference>
<evidence type="ECO:0000259" key="11">
    <source>
        <dbReference type="PROSITE" id="PS50055"/>
    </source>
</evidence>
<dbReference type="InterPro" id="IPR000242">
    <property type="entry name" value="PTP_cat"/>
</dbReference>
<dbReference type="GO" id="GO:0046872">
    <property type="term" value="F:metal ion binding"/>
    <property type="evidence" value="ECO:0007669"/>
    <property type="project" value="UniProtKB-KW"/>
</dbReference>
<dbReference type="InterPro" id="IPR002049">
    <property type="entry name" value="LE_dom"/>
</dbReference>
<evidence type="ECO:0000259" key="12">
    <source>
        <dbReference type="PROSITE" id="PS50056"/>
    </source>
</evidence>
<dbReference type="SUPFAM" id="SSF52799">
    <property type="entry name" value="(Phosphotyrosine protein) phosphatases II"/>
    <property type="match status" value="2"/>
</dbReference>
<dbReference type="PRINTS" id="PR00700">
    <property type="entry name" value="PRTYPHPHTASE"/>
</dbReference>
<keyword evidence="9" id="KW-0472">Membrane</keyword>
<dbReference type="FunFam" id="3.90.190.10:FF:000102">
    <property type="entry name" value="Receptor-type tyrosine-protein phosphatase"/>
    <property type="match status" value="1"/>
</dbReference>
<keyword evidence="14" id="KW-1185">Reference proteome</keyword>
<dbReference type="PROSITE" id="PS50055">
    <property type="entry name" value="TYR_PHOSPHATASE_PTP"/>
    <property type="match status" value="1"/>
</dbReference>
<evidence type="ECO:0000256" key="7">
    <source>
        <dbReference type="ARBA" id="ARBA00023157"/>
    </source>
</evidence>
<keyword evidence="6" id="KW-0904">Protein phosphatase</keyword>
<feature type="signal peptide" evidence="10">
    <location>
        <begin position="1"/>
        <end position="25"/>
    </location>
</feature>
<dbReference type="Gene3D" id="2.60.120.260">
    <property type="entry name" value="Galactose-binding domain-like"/>
    <property type="match status" value="1"/>
</dbReference>
<dbReference type="Pfam" id="PF00102">
    <property type="entry name" value="Y_phosphatase"/>
    <property type="match status" value="2"/>
</dbReference>
<evidence type="ECO:0000256" key="1">
    <source>
        <dbReference type="ARBA" id="ARBA00009580"/>
    </source>
</evidence>
<dbReference type="GO" id="GO:0004725">
    <property type="term" value="F:protein tyrosine phosphatase activity"/>
    <property type="evidence" value="ECO:0007669"/>
    <property type="project" value="UniProtKB-EC"/>
</dbReference>
<dbReference type="PROSITE" id="PS00383">
    <property type="entry name" value="TYR_PHOSPHATASE_1"/>
    <property type="match status" value="1"/>
</dbReference>
<dbReference type="InterPro" id="IPR003595">
    <property type="entry name" value="Tyr_Pase_cat"/>
</dbReference>
<feature type="chain" id="PRO_5042837403" description="protein-tyrosine-phosphatase" evidence="10">
    <location>
        <begin position="26"/>
        <end position="958"/>
    </location>
</feature>
<sequence length="958" mass="109155">MDLSILHWKIIVIINVIFLSSDTNGARFGYNDKYICHCDNKGPCDSVTGLCSSGCVMGWYGDSCQKENVAFDKFASQSSSYDSEKTPELAVDGQKDTSVYSPTCSHTAIQQSSAFWRVDLGKTYPIRDIRIFVRNNMYGLSRLRGFSLHIIDDKDVQHLCHKDDDTKNLRSEFTIKCNGTRGRHIKISKQGNDVFVNLCEVEVFVCANGTFGPNCTSLCYCEDNETCDELTGYCRRGCLPGWTGRSCDRRCLEGWYGKNCSNDCKKRHCLKSSIFCNPSTGVCEDGCEVGWKGDNCLKKTVLPGELSSGATIGIVIGVILVLLLTLFIVFFIIRQKRRKVQLKVLCGDNEPVIERDDNAVHIDNGDPVYVNEEIRNDTSVELLSRQSRGHMMYNEDEEEEDDEAYLLKQSVEEVDYYNLECQSNKTEIEVDELERFLNEALIGDDNFKNMYEKLPSGIPATFEISQIPENRPKNRFKGYYPYDYNRVILDFLPDKPHSDFINASYIDGFESQNCFIAAQGPTKTTVNDFIRMIWEKKCDKIIMLTKTYEQRKYKCERYWPDNEKEVFGDYELVVKEEKTSCDYTVRKITMKMVGRQKSNRSHTFFHYHFTSWPDHDVPDKTQLLDFLYYTRKYSSQSPIIVHCSAGIGRTGTFIAVDALLKQGDKTHKVDVDKFIYRMRGQRKNMIQTPSQLKFLYEVLIEGFKYGDTSLSCETYITEYTQHGSSLVIGQLSIDKQFNCLKPITDSSIKRNDYWFSVPSRKNSIGYSIIEEKQIDPLEFWKEVKGSGSHVVVQLSDESDVDCYPVSGSQTSIGSLEVKCESVVTVTTDLTSTIVTIGGGEKRTCKGIKLLKMVIPHKDLASLFGNIMKTLIDHVEMHDNGMAPVIVLTSQCVYGGIFCLLRNIIQRINVDDQVEIFNSVSMVRSICPLAFTSKILYKDVHQFALEYITSISDYANLKS</sequence>
<evidence type="ECO:0000256" key="10">
    <source>
        <dbReference type="SAM" id="SignalP"/>
    </source>
</evidence>
<dbReference type="PROSITE" id="PS50056">
    <property type="entry name" value="TYR_PHOSPHATASE_2"/>
    <property type="match status" value="1"/>
</dbReference>
<evidence type="ECO:0000256" key="6">
    <source>
        <dbReference type="ARBA" id="ARBA00022912"/>
    </source>
</evidence>
<evidence type="ECO:0000256" key="5">
    <source>
        <dbReference type="ARBA" id="ARBA00022837"/>
    </source>
</evidence>
<dbReference type="InterPro" id="IPR000387">
    <property type="entry name" value="Tyr_Pase_dom"/>
</dbReference>
<dbReference type="CDD" id="cd00047">
    <property type="entry name" value="PTPc"/>
    <property type="match status" value="1"/>
</dbReference>
<dbReference type="SMART" id="SM00404">
    <property type="entry name" value="PTPc_motif"/>
    <property type="match status" value="1"/>
</dbReference>
<dbReference type="CDD" id="cd00055">
    <property type="entry name" value="EGF_Lam"/>
    <property type="match status" value="1"/>
</dbReference>
<keyword evidence="9" id="KW-1133">Transmembrane helix</keyword>
<evidence type="ECO:0000256" key="8">
    <source>
        <dbReference type="ARBA" id="ARBA00051722"/>
    </source>
</evidence>
<dbReference type="SMART" id="SM00607">
    <property type="entry name" value="FTP"/>
    <property type="match status" value="1"/>
</dbReference>
<evidence type="ECO:0000256" key="2">
    <source>
        <dbReference type="ARBA" id="ARBA00013064"/>
    </source>
</evidence>
<dbReference type="InterPro" id="IPR008979">
    <property type="entry name" value="Galactose-bd-like_sf"/>
</dbReference>
<name>A0AAN8PY34_PATCE</name>
<keyword evidence="9" id="KW-0812">Transmembrane</keyword>
<keyword evidence="3" id="KW-0479">Metal-binding</keyword>
<dbReference type="Gene3D" id="2.170.300.10">
    <property type="entry name" value="Tie2 ligand-binding domain superfamily"/>
    <property type="match status" value="1"/>
</dbReference>
<comment type="caution">
    <text evidence="13">The sequence shown here is derived from an EMBL/GenBank/DDBJ whole genome shotgun (WGS) entry which is preliminary data.</text>
</comment>
<evidence type="ECO:0000256" key="9">
    <source>
        <dbReference type="SAM" id="Phobius"/>
    </source>
</evidence>
<dbReference type="PANTHER" id="PTHR19134">
    <property type="entry name" value="RECEPTOR-TYPE TYROSINE-PROTEIN PHOSPHATASE"/>
    <property type="match status" value="1"/>
</dbReference>
<dbReference type="InterPro" id="IPR006585">
    <property type="entry name" value="FTP1"/>
</dbReference>
<evidence type="ECO:0000313" key="13">
    <source>
        <dbReference type="EMBL" id="KAK6188230.1"/>
    </source>
</evidence>
<dbReference type="SUPFAM" id="SSF49785">
    <property type="entry name" value="Galactose-binding domain-like"/>
    <property type="match status" value="1"/>
</dbReference>
<dbReference type="PANTHER" id="PTHR19134:SF562">
    <property type="entry name" value="PROTEIN-TYROSINE-PHOSPHATASE"/>
    <property type="match status" value="1"/>
</dbReference>
<keyword evidence="5" id="KW-0106">Calcium</keyword>
<dbReference type="EC" id="3.1.3.48" evidence="2"/>
<comment type="similarity">
    <text evidence="1">Belongs to the protein-tyrosine phosphatase family.</text>
</comment>
<dbReference type="InterPro" id="IPR050348">
    <property type="entry name" value="Protein-Tyr_Phosphatase"/>
</dbReference>
<organism evidence="13 14">
    <name type="scientific">Patella caerulea</name>
    <name type="common">Rayed Mediterranean limpet</name>
    <dbReference type="NCBI Taxonomy" id="87958"/>
    <lineage>
        <taxon>Eukaryota</taxon>
        <taxon>Metazoa</taxon>
        <taxon>Spiralia</taxon>
        <taxon>Lophotrochozoa</taxon>
        <taxon>Mollusca</taxon>
        <taxon>Gastropoda</taxon>
        <taxon>Patellogastropoda</taxon>
        <taxon>Patelloidea</taxon>
        <taxon>Patellidae</taxon>
        <taxon>Patella</taxon>
    </lineage>
</organism>
<feature type="domain" description="Tyrosine specific protein phosphatases" evidence="12">
    <location>
        <begin position="624"/>
        <end position="693"/>
    </location>
</feature>
<comment type="catalytic activity">
    <reaction evidence="8">
        <text>O-phospho-L-tyrosyl-[protein] + H2O = L-tyrosyl-[protein] + phosphate</text>
        <dbReference type="Rhea" id="RHEA:10684"/>
        <dbReference type="Rhea" id="RHEA-COMP:10136"/>
        <dbReference type="Rhea" id="RHEA-COMP:20101"/>
        <dbReference type="ChEBI" id="CHEBI:15377"/>
        <dbReference type="ChEBI" id="CHEBI:43474"/>
        <dbReference type="ChEBI" id="CHEBI:46858"/>
        <dbReference type="ChEBI" id="CHEBI:61978"/>
        <dbReference type="EC" id="3.1.3.48"/>
    </reaction>
</comment>
<keyword evidence="4" id="KW-0378">Hydrolase</keyword>
<dbReference type="Pfam" id="PF22633">
    <property type="entry name" value="F5_F8_type_C_2"/>
    <property type="match status" value="1"/>
</dbReference>
<evidence type="ECO:0000313" key="14">
    <source>
        <dbReference type="Proteomes" id="UP001347796"/>
    </source>
</evidence>
<keyword evidence="7" id="KW-1015">Disulfide bond</keyword>
<feature type="transmembrane region" description="Helical" evidence="9">
    <location>
        <begin position="312"/>
        <end position="333"/>
    </location>
</feature>
<protein>
    <recommendedName>
        <fullName evidence="2">protein-tyrosine-phosphatase</fullName>
        <ecNumber evidence="2">3.1.3.48</ecNumber>
    </recommendedName>
</protein>
<dbReference type="InterPro" id="IPR029021">
    <property type="entry name" value="Prot-tyrosine_phosphatase-like"/>
</dbReference>
<dbReference type="SMART" id="SM00194">
    <property type="entry name" value="PTPc"/>
    <property type="match status" value="1"/>
</dbReference>
<dbReference type="InterPro" id="IPR016130">
    <property type="entry name" value="Tyr_Pase_AS"/>
</dbReference>
<gene>
    <name evidence="13" type="ORF">SNE40_004456</name>
</gene>
<dbReference type="AlphaFoldDB" id="A0AAN8PY34"/>
<accession>A0AAN8PY34</accession>
<evidence type="ECO:0000256" key="4">
    <source>
        <dbReference type="ARBA" id="ARBA00022801"/>
    </source>
</evidence>
<reference evidence="13 14" key="1">
    <citation type="submission" date="2024-01" db="EMBL/GenBank/DDBJ databases">
        <title>The genome of the rayed Mediterranean limpet Patella caerulea (Linnaeus, 1758).</title>
        <authorList>
            <person name="Anh-Thu Weber A."/>
            <person name="Halstead-Nussloch G."/>
        </authorList>
    </citation>
    <scope>NUCLEOTIDE SEQUENCE [LARGE SCALE GENOMIC DNA]</scope>
    <source>
        <strain evidence="13">AATW-2023a</strain>
        <tissue evidence="13">Whole specimen</tissue>
    </source>
</reference>
<proteinExistence type="inferred from homology"/>
<dbReference type="EMBL" id="JAZGQO010000003">
    <property type="protein sequence ID" value="KAK6188230.1"/>
    <property type="molecule type" value="Genomic_DNA"/>
</dbReference>
<keyword evidence="10" id="KW-0732">Signal</keyword>
<evidence type="ECO:0000256" key="3">
    <source>
        <dbReference type="ARBA" id="ARBA00022723"/>
    </source>
</evidence>
<dbReference type="Proteomes" id="UP001347796">
    <property type="component" value="Unassembled WGS sequence"/>
</dbReference>
<dbReference type="Gene3D" id="3.90.190.10">
    <property type="entry name" value="Protein tyrosine phosphatase superfamily"/>
    <property type="match status" value="2"/>
</dbReference>